<keyword evidence="3" id="KW-1185">Reference proteome</keyword>
<evidence type="ECO:0000256" key="1">
    <source>
        <dbReference type="SAM" id="MobiDB-lite"/>
    </source>
</evidence>
<proteinExistence type="predicted"/>
<comment type="caution">
    <text evidence="2">The sequence shown here is derived from an EMBL/GenBank/DDBJ whole genome shotgun (WGS) entry which is preliminary data.</text>
</comment>
<dbReference type="EMBL" id="JADVKH010000010">
    <property type="protein sequence ID" value="MBJ9686761.1"/>
    <property type="molecule type" value="Genomic_DNA"/>
</dbReference>
<gene>
    <name evidence="2" type="ORF">I5589_06670</name>
</gene>
<evidence type="ECO:0000313" key="3">
    <source>
        <dbReference type="Proteomes" id="UP000808215"/>
    </source>
</evidence>
<accession>A0ABS1ARJ7</accession>
<dbReference type="Proteomes" id="UP000808215">
    <property type="component" value="Unassembled WGS sequence"/>
</dbReference>
<organism evidence="2 3">
    <name type="scientific">Burkholderia vietnamiensis</name>
    <dbReference type="NCBI Taxonomy" id="60552"/>
    <lineage>
        <taxon>Bacteria</taxon>
        <taxon>Pseudomonadati</taxon>
        <taxon>Pseudomonadota</taxon>
        <taxon>Betaproteobacteria</taxon>
        <taxon>Burkholderiales</taxon>
        <taxon>Burkholderiaceae</taxon>
        <taxon>Burkholderia</taxon>
        <taxon>Burkholderia cepacia complex</taxon>
    </lineage>
</organism>
<name>A0ABS1ARJ7_BURVI</name>
<evidence type="ECO:0008006" key="4">
    <source>
        <dbReference type="Google" id="ProtNLM"/>
    </source>
</evidence>
<protein>
    <recommendedName>
        <fullName evidence="4">XRE family transcriptional regulator</fullName>
    </recommendedName>
</protein>
<feature type="region of interest" description="Disordered" evidence="1">
    <location>
        <begin position="186"/>
        <end position="218"/>
    </location>
</feature>
<dbReference type="RefSeq" id="WP_200091096.1">
    <property type="nucleotide sequence ID" value="NZ_JADVKH010000010.1"/>
</dbReference>
<evidence type="ECO:0000313" key="2">
    <source>
        <dbReference type="EMBL" id="MBJ9686761.1"/>
    </source>
</evidence>
<sequence length="238" mass="26678">MSITTIEDRFVLLLKERLNDAASEIAGRGSWERLEQRSGISARRWRNAFDRRQRPTSDMIEMAGKMWPQYAFWLVTGITDATNGHVAPSSALTFPERLYADSPATETYFHQSLELAGEFAQGSGVDLGDEAQRMYAAERKKPFAHWISSGAADTAYQLAQSSAYKNLEDAWRARELERDKRVSKLMAPAEAKPDKRRAAAAKQSGLSDPILGGDPRSAHQSTWDLFYKVRKNDESSSA</sequence>
<reference evidence="2 3" key="1">
    <citation type="submission" date="2020-11" db="EMBL/GenBank/DDBJ databases">
        <title>Enhanced detection system for hospital associated transmission using whole genome sequencing surveillance.</title>
        <authorList>
            <person name="Harrison L.H."/>
            <person name="Van Tyne D."/>
            <person name="Marsh J.W."/>
            <person name="Griffith M.P."/>
            <person name="Snyder D.J."/>
            <person name="Cooper V.S."/>
            <person name="Mustapha M."/>
        </authorList>
    </citation>
    <scope>NUCLEOTIDE SEQUENCE [LARGE SCALE GENOMIC DNA]</scope>
    <source>
        <strain evidence="2 3">BC00020</strain>
    </source>
</reference>